<dbReference type="Pfam" id="PF00419">
    <property type="entry name" value="Fimbrial"/>
    <property type="match status" value="1"/>
</dbReference>
<dbReference type="InterPro" id="IPR000259">
    <property type="entry name" value="Adhesion_dom_fimbrial"/>
</dbReference>
<dbReference type="Proteomes" id="UP000477739">
    <property type="component" value="Unassembled WGS sequence"/>
</dbReference>
<comment type="subcellular location">
    <subcellularLocation>
        <location evidence="1">Fimbrium</location>
    </subcellularLocation>
</comment>
<comment type="similarity">
    <text evidence="2">Belongs to the fimbrial protein family.</text>
</comment>
<organism evidence="5 6">
    <name type="scientific">Intestinirhabdus alba</name>
    <dbReference type="NCBI Taxonomy" id="2899544"/>
    <lineage>
        <taxon>Bacteria</taxon>
        <taxon>Pseudomonadati</taxon>
        <taxon>Pseudomonadota</taxon>
        <taxon>Gammaproteobacteria</taxon>
        <taxon>Enterobacterales</taxon>
        <taxon>Enterobacteriaceae</taxon>
        <taxon>Intestinirhabdus</taxon>
    </lineage>
</organism>
<proteinExistence type="inferred from homology"/>
<name>A0A6L6IEC4_9ENTR</name>
<sequence>MYAPRTTARGGSVRRRTAVISRLLFSLPLVLLVLLYSEVGLAGSPDRGHGRVNVQGSVIETPCAIDTQSRDQTVDMGTIPVSTIVRDGKGASRAFSIRLIHCHLARLNAALPDWRYFRVMFDGPDDGGWFGLGGSARGVALQVEDARGNLARPGEPLPPGALSGASQQLDYTLRLVSNGQLPRTGNFRTALRFQIDYY</sequence>
<dbReference type="GO" id="GO:0009289">
    <property type="term" value="C:pilus"/>
    <property type="evidence" value="ECO:0007669"/>
    <property type="project" value="UniProtKB-SubCell"/>
</dbReference>
<keyword evidence="3" id="KW-0281">Fimbrium</keyword>
<feature type="domain" description="Fimbrial-type adhesion" evidence="4">
    <location>
        <begin position="53"/>
        <end position="197"/>
    </location>
</feature>
<keyword evidence="6" id="KW-1185">Reference proteome</keyword>
<dbReference type="InterPro" id="IPR008966">
    <property type="entry name" value="Adhesion_dom_sf"/>
</dbReference>
<dbReference type="InterPro" id="IPR050263">
    <property type="entry name" value="Bact_Fimbrial_Adh_Pro"/>
</dbReference>
<dbReference type="Gene3D" id="2.60.40.1090">
    <property type="entry name" value="Fimbrial-type adhesion domain"/>
    <property type="match status" value="1"/>
</dbReference>
<dbReference type="EMBL" id="WMJZ01000001">
    <property type="protein sequence ID" value="MTH44959.1"/>
    <property type="molecule type" value="Genomic_DNA"/>
</dbReference>
<dbReference type="PANTHER" id="PTHR33420">
    <property type="entry name" value="FIMBRIAL SUBUNIT ELFA-RELATED"/>
    <property type="match status" value="1"/>
</dbReference>
<evidence type="ECO:0000259" key="4">
    <source>
        <dbReference type="Pfam" id="PF00419"/>
    </source>
</evidence>
<dbReference type="OrthoDB" id="6986861at2"/>
<evidence type="ECO:0000256" key="3">
    <source>
        <dbReference type="ARBA" id="ARBA00023263"/>
    </source>
</evidence>
<dbReference type="GO" id="GO:0043709">
    <property type="term" value="P:cell adhesion involved in single-species biofilm formation"/>
    <property type="evidence" value="ECO:0007669"/>
    <property type="project" value="TreeGrafter"/>
</dbReference>
<evidence type="ECO:0000313" key="5">
    <source>
        <dbReference type="EMBL" id="MTH44959.1"/>
    </source>
</evidence>
<accession>A0A6L6IEC4</accession>
<dbReference type="SUPFAM" id="SSF49401">
    <property type="entry name" value="Bacterial adhesins"/>
    <property type="match status" value="1"/>
</dbReference>
<evidence type="ECO:0000256" key="1">
    <source>
        <dbReference type="ARBA" id="ARBA00004561"/>
    </source>
</evidence>
<evidence type="ECO:0000313" key="6">
    <source>
        <dbReference type="Proteomes" id="UP000477739"/>
    </source>
</evidence>
<comment type="caution">
    <text evidence="5">The sequence shown here is derived from an EMBL/GenBank/DDBJ whole genome shotgun (WGS) entry which is preliminary data.</text>
</comment>
<dbReference type="InterPro" id="IPR036937">
    <property type="entry name" value="Adhesion_dom_fimbrial_sf"/>
</dbReference>
<gene>
    <name evidence="5" type="ORF">GJV78_01490</name>
</gene>
<reference evidence="5 6" key="1">
    <citation type="submission" date="2019-11" db="EMBL/GenBank/DDBJ databases">
        <title>Escherichia alba sp. nov. isolated from the gut of plastic-eating superworms Zophobas atratus.</title>
        <authorList>
            <person name="Yang Y."/>
        </authorList>
    </citation>
    <scope>NUCLEOTIDE SEQUENCE [LARGE SCALE GENOMIC DNA]</scope>
    <source>
        <strain evidence="6">BIT-B35</strain>
    </source>
</reference>
<dbReference type="PANTHER" id="PTHR33420:SF14">
    <property type="entry name" value="TYPE 1 FIMBRIN D-MANNOSE SPECIFIC ADHESIN"/>
    <property type="match status" value="1"/>
</dbReference>
<dbReference type="AlphaFoldDB" id="A0A6L6IEC4"/>
<evidence type="ECO:0000256" key="2">
    <source>
        <dbReference type="ARBA" id="ARBA00006671"/>
    </source>
</evidence>
<protein>
    <submittedName>
        <fullName evidence="5">Fimbrial protein</fullName>
    </submittedName>
</protein>